<proteinExistence type="predicted"/>
<organism evidence="2 3">
    <name type="scientific">Rubroshorea leprosula</name>
    <dbReference type="NCBI Taxonomy" id="152421"/>
    <lineage>
        <taxon>Eukaryota</taxon>
        <taxon>Viridiplantae</taxon>
        <taxon>Streptophyta</taxon>
        <taxon>Embryophyta</taxon>
        <taxon>Tracheophyta</taxon>
        <taxon>Spermatophyta</taxon>
        <taxon>Magnoliopsida</taxon>
        <taxon>eudicotyledons</taxon>
        <taxon>Gunneridae</taxon>
        <taxon>Pentapetalae</taxon>
        <taxon>rosids</taxon>
        <taxon>malvids</taxon>
        <taxon>Malvales</taxon>
        <taxon>Dipterocarpaceae</taxon>
        <taxon>Rubroshorea</taxon>
    </lineage>
</organism>
<reference evidence="2 3" key="1">
    <citation type="journal article" date="2021" name="Commun. Biol.">
        <title>The genome of Shorea leprosula (Dipterocarpaceae) highlights the ecological relevance of drought in aseasonal tropical rainforests.</title>
        <authorList>
            <person name="Ng K.K.S."/>
            <person name="Kobayashi M.J."/>
            <person name="Fawcett J.A."/>
            <person name="Hatakeyama M."/>
            <person name="Paape T."/>
            <person name="Ng C.H."/>
            <person name="Ang C.C."/>
            <person name="Tnah L.H."/>
            <person name="Lee C.T."/>
            <person name="Nishiyama T."/>
            <person name="Sese J."/>
            <person name="O'Brien M.J."/>
            <person name="Copetti D."/>
            <person name="Mohd Noor M.I."/>
            <person name="Ong R.C."/>
            <person name="Putra M."/>
            <person name="Sireger I.Z."/>
            <person name="Indrioko S."/>
            <person name="Kosugi Y."/>
            <person name="Izuno A."/>
            <person name="Isagi Y."/>
            <person name="Lee S.L."/>
            <person name="Shimizu K.K."/>
        </authorList>
    </citation>
    <scope>NUCLEOTIDE SEQUENCE [LARGE SCALE GENOMIC DNA]</scope>
    <source>
        <strain evidence="2">214</strain>
    </source>
</reference>
<dbReference type="GO" id="GO:0048367">
    <property type="term" value="P:shoot system development"/>
    <property type="evidence" value="ECO:0007669"/>
    <property type="project" value="InterPro"/>
</dbReference>
<sequence>MASKCNLRSISLPSRPHPSTLRIEEELNRIKTGEGSSASTSGSICLGLSGLEELYHCMDDLLNMASTQQVLSKHQQEKCVDEFLDGSVRLLDVCGIARDIVFQVKEQIHALQSALRRRKGDSSIEKSIVNYTSFRKKMKKEAKKLIVTLKQMDNKIGASTVLDQDHHFLAVIRVLRELNSMNISIFQSLFSFLAAPVPGKQTTWSLVSKLMHKGTVACEQENVNEFETVDAVLCRRSSNVEKMQTAQKRLEALESSIQGLEDGLESLFRRLVKARASLLNILSQ</sequence>
<dbReference type="PANTHER" id="PTHR33070">
    <property type="entry name" value="OS06G0725500 PROTEIN"/>
    <property type="match status" value="1"/>
</dbReference>
<keyword evidence="1" id="KW-0175">Coiled coil</keyword>
<keyword evidence="3" id="KW-1185">Reference proteome</keyword>
<dbReference type="GO" id="GO:0048364">
    <property type="term" value="P:root development"/>
    <property type="evidence" value="ECO:0007669"/>
    <property type="project" value="InterPro"/>
</dbReference>
<evidence type="ECO:0000313" key="2">
    <source>
        <dbReference type="EMBL" id="GKV44166.1"/>
    </source>
</evidence>
<dbReference type="EMBL" id="BPVZ01000177">
    <property type="protein sequence ID" value="GKV44166.1"/>
    <property type="molecule type" value="Genomic_DNA"/>
</dbReference>
<dbReference type="PANTHER" id="PTHR33070:SF109">
    <property type="entry name" value="DOMAIN PROTEIN, PUTATIVE (DUF241)-RELATED"/>
    <property type="match status" value="1"/>
</dbReference>
<evidence type="ECO:0008006" key="4">
    <source>
        <dbReference type="Google" id="ProtNLM"/>
    </source>
</evidence>
<accession>A0AAV5M2Z5</accession>
<comment type="caution">
    <text evidence="2">The sequence shown here is derived from an EMBL/GenBank/DDBJ whole genome shotgun (WGS) entry which is preliminary data.</text>
</comment>
<dbReference type="InterPro" id="IPR004320">
    <property type="entry name" value="BPS1_pln"/>
</dbReference>
<feature type="coiled-coil region" evidence="1">
    <location>
        <begin position="243"/>
        <end position="270"/>
    </location>
</feature>
<gene>
    <name evidence="2" type="ORF">SLEP1_g51372</name>
</gene>
<evidence type="ECO:0000313" key="3">
    <source>
        <dbReference type="Proteomes" id="UP001054252"/>
    </source>
</evidence>
<protein>
    <recommendedName>
        <fullName evidence="4">DUF241 domain protein</fullName>
    </recommendedName>
</protein>
<evidence type="ECO:0000256" key="1">
    <source>
        <dbReference type="SAM" id="Coils"/>
    </source>
</evidence>
<dbReference type="Proteomes" id="UP001054252">
    <property type="component" value="Unassembled WGS sequence"/>
</dbReference>
<name>A0AAV5M2Z5_9ROSI</name>
<dbReference type="Pfam" id="PF03087">
    <property type="entry name" value="BPS1"/>
    <property type="match status" value="1"/>
</dbReference>
<dbReference type="AlphaFoldDB" id="A0AAV5M2Z5"/>